<dbReference type="EC" id="3.6.5.3" evidence="4"/>
<comment type="catalytic activity">
    <reaction evidence="14">
        <text>GTP + H2O = GDP + phosphate + H(+)</text>
        <dbReference type="Rhea" id="RHEA:19669"/>
        <dbReference type="ChEBI" id="CHEBI:15377"/>
        <dbReference type="ChEBI" id="CHEBI:15378"/>
        <dbReference type="ChEBI" id="CHEBI:37565"/>
        <dbReference type="ChEBI" id="CHEBI:43474"/>
        <dbReference type="ChEBI" id="CHEBI:58189"/>
        <dbReference type="EC" id="3.6.5.3"/>
    </reaction>
    <physiologicalReaction direction="left-to-right" evidence="14">
        <dbReference type="Rhea" id="RHEA:19670"/>
    </physiologicalReaction>
</comment>
<dbReference type="PANTHER" id="PTHR43381:SF4">
    <property type="entry name" value="EUKARYOTIC TRANSLATION INITIATION FACTOR 5B"/>
    <property type="match status" value="1"/>
</dbReference>
<dbReference type="CDD" id="cd03703">
    <property type="entry name" value="aeIF5B_II"/>
    <property type="match status" value="1"/>
</dbReference>
<dbReference type="HOGENOM" id="CLU_002656_0_0_1"/>
<dbReference type="GO" id="GO:0046872">
    <property type="term" value="F:metal ion binding"/>
    <property type="evidence" value="ECO:0007669"/>
    <property type="project" value="UniProtKB-KW"/>
</dbReference>
<dbReference type="FunFam" id="2.40.30.10:FF:000026">
    <property type="entry name" value="Eukaryotic translation initiation factor 5B"/>
    <property type="match status" value="1"/>
</dbReference>
<comment type="function">
    <text evidence="15">Plays a role in translation initiation. Ribosome-dependent GTPase that promotes the joining of the 60S ribosomal subunit to the pre-initiation complex to form the 80S initiation complex with the initiator methionine-tRNA in the P-site base paired to the start codon. Together with eIF1A (EIF1AX), actively orients the initiator methionine-tRNA in a conformation that allows 60S ribosomal subunit joining to form the 80S initiation complex. Is released after formation of the 80S initiation complex. Its GTPase activity is not essential for ribosomal subunits joining, but GTP hydrolysis is needed for eIF1A (EIF1AX) ejection quickly followed by EIF5B release to form elongation-competent ribosomes. In contrast to its procaryotic homolog, does not promote recruitment of Met-rRNA to the small ribosomal subunit.</text>
</comment>
<keyword evidence="8" id="KW-0479">Metal-binding</keyword>
<dbReference type="InterPro" id="IPR036925">
    <property type="entry name" value="TIF_IF2_dom3_sf"/>
</dbReference>
<evidence type="ECO:0000256" key="1">
    <source>
        <dbReference type="ARBA" id="ARBA00001944"/>
    </source>
</evidence>
<dbReference type="CDD" id="cd01887">
    <property type="entry name" value="IF2_eIF5B"/>
    <property type="match status" value="1"/>
</dbReference>
<dbReference type="Gene3D" id="3.40.50.10050">
    <property type="entry name" value="Translation initiation factor IF- 2, domain 3"/>
    <property type="match status" value="1"/>
</dbReference>
<evidence type="ECO:0000256" key="15">
    <source>
        <dbReference type="ARBA" id="ARBA00053410"/>
    </source>
</evidence>
<reference evidence="19" key="3">
    <citation type="submission" date="2025-09" db="UniProtKB">
        <authorList>
            <consortium name="Ensembl"/>
        </authorList>
    </citation>
    <scope>IDENTIFICATION</scope>
</reference>
<dbReference type="PRINTS" id="PR00315">
    <property type="entry name" value="ELONGATNFCT"/>
</dbReference>
<comment type="subcellular location">
    <subcellularLocation>
        <location evidence="2">Cytoplasm</location>
    </subcellularLocation>
</comment>
<dbReference type="InterPro" id="IPR029459">
    <property type="entry name" value="EFTU-type"/>
</dbReference>
<feature type="compositionally biased region" description="Acidic residues" evidence="17">
    <location>
        <begin position="248"/>
        <end position="314"/>
    </location>
</feature>
<dbReference type="Gene3D" id="3.40.50.300">
    <property type="entry name" value="P-loop containing nucleotide triphosphate hydrolases"/>
    <property type="match status" value="1"/>
</dbReference>
<keyword evidence="10" id="KW-0378">Hydrolase</keyword>
<dbReference type="InterPro" id="IPR015760">
    <property type="entry name" value="TIF_IF2"/>
</dbReference>
<proteinExistence type="inferred from homology"/>
<dbReference type="FunFam" id="3.40.50.10050:FF:000002">
    <property type="entry name" value="Eukaryotic translation initiation factor 5B"/>
    <property type="match status" value="1"/>
</dbReference>
<evidence type="ECO:0000256" key="13">
    <source>
        <dbReference type="ARBA" id="ARBA00032478"/>
    </source>
</evidence>
<organism evidence="19 20">
    <name type="scientific">Ciona savignyi</name>
    <name type="common">Pacific transparent sea squirt</name>
    <dbReference type="NCBI Taxonomy" id="51511"/>
    <lineage>
        <taxon>Eukaryota</taxon>
        <taxon>Metazoa</taxon>
        <taxon>Chordata</taxon>
        <taxon>Tunicata</taxon>
        <taxon>Ascidiacea</taxon>
        <taxon>Phlebobranchia</taxon>
        <taxon>Cionidae</taxon>
        <taxon>Ciona</taxon>
    </lineage>
</organism>
<dbReference type="PANTHER" id="PTHR43381">
    <property type="entry name" value="TRANSLATION INITIATION FACTOR IF-2-RELATED"/>
    <property type="match status" value="1"/>
</dbReference>
<dbReference type="InParanoid" id="H2ZBR2"/>
<protein>
    <recommendedName>
        <fullName evidence="5">Eukaryotic translation initiation factor 5B</fullName>
        <ecNumber evidence="4">3.6.5.3</ecNumber>
    </recommendedName>
    <alternativeName>
        <fullName evidence="13">Translation initiation factor IF-2</fullName>
    </alternativeName>
</protein>
<evidence type="ECO:0000256" key="9">
    <source>
        <dbReference type="ARBA" id="ARBA00022741"/>
    </source>
</evidence>
<comment type="cofactor">
    <cofactor evidence="1">
        <name>a monovalent cation</name>
        <dbReference type="ChEBI" id="CHEBI:60242"/>
    </cofactor>
</comment>
<keyword evidence="11" id="KW-0648">Protein biosynthesis</keyword>
<evidence type="ECO:0000313" key="19">
    <source>
        <dbReference type="Ensembl" id="ENSCSAVP00000015027.1"/>
    </source>
</evidence>
<feature type="compositionally biased region" description="Basic and acidic residues" evidence="17">
    <location>
        <begin position="61"/>
        <end position="82"/>
    </location>
</feature>
<evidence type="ECO:0000256" key="10">
    <source>
        <dbReference type="ARBA" id="ARBA00022801"/>
    </source>
</evidence>
<reference evidence="20" key="1">
    <citation type="submission" date="2003-08" db="EMBL/GenBank/DDBJ databases">
        <authorList>
            <person name="Birren B."/>
            <person name="Nusbaum C."/>
            <person name="Abebe A."/>
            <person name="Abouelleil A."/>
            <person name="Adekoya E."/>
            <person name="Ait-zahra M."/>
            <person name="Allen N."/>
            <person name="Allen T."/>
            <person name="An P."/>
            <person name="Anderson M."/>
            <person name="Anderson S."/>
            <person name="Arachchi H."/>
            <person name="Armbruster J."/>
            <person name="Bachantsang P."/>
            <person name="Baldwin J."/>
            <person name="Barry A."/>
            <person name="Bayul T."/>
            <person name="Blitshsteyn B."/>
            <person name="Bloom T."/>
            <person name="Blye J."/>
            <person name="Boguslavskiy L."/>
            <person name="Borowsky M."/>
            <person name="Boukhgalter B."/>
            <person name="Brunache A."/>
            <person name="Butler J."/>
            <person name="Calixte N."/>
            <person name="Calvo S."/>
            <person name="Camarata J."/>
            <person name="Campo K."/>
            <person name="Chang J."/>
            <person name="Cheshatsang Y."/>
            <person name="Citroen M."/>
            <person name="Collymore A."/>
            <person name="Considine T."/>
            <person name="Cook A."/>
            <person name="Cooke P."/>
            <person name="Corum B."/>
            <person name="Cuomo C."/>
            <person name="David R."/>
            <person name="Dawoe T."/>
            <person name="Degray S."/>
            <person name="Dodge S."/>
            <person name="Dooley K."/>
            <person name="Dorje P."/>
            <person name="Dorjee K."/>
            <person name="Dorris L."/>
            <person name="Duffey N."/>
            <person name="Dupes A."/>
            <person name="Elkins T."/>
            <person name="Engels R."/>
            <person name="Erickson J."/>
            <person name="Farina A."/>
            <person name="Faro S."/>
            <person name="Ferreira P."/>
            <person name="Fischer H."/>
            <person name="Fitzgerald M."/>
            <person name="Foley K."/>
            <person name="Gage D."/>
            <person name="Galagan J."/>
            <person name="Gearin G."/>
            <person name="Gnerre S."/>
            <person name="Gnirke A."/>
            <person name="Goyette A."/>
            <person name="Graham J."/>
            <person name="Grandbois E."/>
            <person name="Gyaltsen K."/>
            <person name="Hafez N."/>
            <person name="Hagopian D."/>
            <person name="Hagos B."/>
            <person name="Hall J."/>
            <person name="Hatcher B."/>
            <person name="Heller A."/>
            <person name="Higgins H."/>
            <person name="Honan T."/>
            <person name="Horn A."/>
            <person name="Houde N."/>
            <person name="Hughes L."/>
            <person name="Hulme W."/>
            <person name="Husby E."/>
            <person name="Iliev I."/>
            <person name="Jaffe D."/>
            <person name="Jones C."/>
            <person name="Kamal M."/>
            <person name="Kamat A."/>
            <person name="Kamvysselis M."/>
            <person name="Karlsson E."/>
            <person name="Kells C."/>
            <person name="Kieu A."/>
            <person name="Kisner P."/>
            <person name="Kodira C."/>
            <person name="Kulbokas E."/>
            <person name="Labutti K."/>
            <person name="Lama D."/>
            <person name="Landers T."/>
            <person name="Leger J."/>
            <person name="Levine S."/>
            <person name="Lewis D."/>
            <person name="Lewis T."/>
            <person name="Lindblad-toh K."/>
            <person name="Liu X."/>
            <person name="Lokyitsang T."/>
            <person name="Lokyitsang Y."/>
            <person name="Lucien O."/>
            <person name="Lui A."/>
            <person name="Ma L.J."/>
            <person name="Mabbitt R."/>
            <person name="Macdonald J."/>
            <person name="Maclean C."/>
            <person name="Major J."/>
            <person name="Manning J."/>
            <person name="Marabella R."/>
            <person name="Maru K."/>
            <person name="Matthews C."/>
            <person name="Mauceli E."/>
            <person name="Mccarthy M."/>
            <person name="Mcdonough S."/>
            <person name="Mcghee T."/>
            <person name="Meldrim J."/>
            <person name="Meneus L."/>
            <person name="Mesirov J."/>
            <person name="Mihalev A."/>
            <person name="Mihova T."/>
            <person name="Mikkelsen T."/>
            <person name="Mlenga V."/>
            <person name="Moru K."/>
            <person name="Mozes J."/>
            <person name="Mulrain L."/>
            <person name="Munson G."/>
            <person name="Naylor J."/>
            <person name="Newes C."/>
            <person name="Nguyen C."/>
            <person name="Nguyen N."/>
            <person name="Nguyen T."/>
            <person name="Nicol R."/>
            <person name="Nielsen C."/>
            <person name="Nizzari M."/>
            <person name="Norbu C."/>
            <person name="Norbu N."/>
            <person name="O'donnell P."/>
            <person name="Okoawo O."/>
            <person name="O'leary S."/>
            <person name="Omotosho B."/>
            <person name="O'neill K."/>
            <person name="Osman S."/>
            <person name="Parker S."/>
            <person name="Perrin D."/>
            <person name="Phunkhang P."/>
            <person name="Piqani B."/>
            <person name="Purcell S."/>
            <person name="Rachupka T."/>
            <person name="Ramasamy U."/>
            <person name="Rameau R."/>
            <person name="Ray V."/>
            <person name="Raymond C."/>
            <person name="Retta R."/>
            <person name="Richardson S."/>
            <person name="Rise C."/>
            <person name="Rodriguez J."/>
            <person name="Rogers J."/>
            <person name="Rogov P."/>
            <person name="Rutman M."/>
            <person name="Schupbach R."/>
            <person name="Seaman C."/>
            <person name="Settipalli S."/>
            <person name="Sharpe T."/>
            <person name="Sheridan J."/>
            <person name="Sherpa N."/>
            <person name="Shi J."/>
            <person name="Smirnov S."/>
            <person name="Smith C."/>
            <person name="Sougnez C."/>
            <person name="Spencer B."/>
            <person name="Stalker J."/>
            <person name="Stange-thomann N."/>
            <person name="Stavropoulos S."/>
            <person name="Stetson K."/>
            <person name="Stone C."/>
            <person name="Stone S."/>
            <person name="Stubbs M."/>
            <person name="Talamas J."/>
            <person name="Tchuinga P."/>
            <person name="Tenzing P."/>
            <person name="Tesfaye S."/>
            <person name="Theodore J."/>
            <person name="Thoulutsang Y."/>
            <person name="Topham K."/>
            <person name="Towey S."/>
            <person name="Tsamla T."/>
            <person name="Tsomo N."/>
            <person name="Vallee D."/>
            <person name="Vassiliev H."/>
            <person name="Venkataraman V."/>
            <person name="Vinson J."/>
            <person name="Vo A."/>
            <person name="Wade C."/>
            <person name="Wang S."/>
            <person name="Wangchuk T."/>
            <person name="Wangdi T."/>
            <person name="Whittaker C."/>
            <person name="Wilkinson J."/>
            <person name="Wu Y."/>
            <person name="Wyman D."/>
            <person name="Yadav S."/>
            <person name="Yang S."/>
            <person name="Yang X."/>
            <person name="Yeager S."/>
            <person name="Yee E."/>
            <person name="Young G."/>
            <person name="Zainoun J."/>
            <person name="Zembeck L."/>
            <person name="Zimmer A."/>
            <person name="Zody M."/>
            <person name="Lander E."/>
        </authorList>
    </citation>
    <scope>NUCLEOTIDE SEQUENCE [LARGE SCALE GENOMIC DNA]</scope>
</reference>
<dbReference type="InterPro" id="IPR005225">
    <property type="entry name" value="Small_GTP-bd"/>
</dbReference>
<dbReference type="Gene3D" id="2.40.30.10">
    <property type="entry name" value="Translation factors"/>
    <property type="match status" value="2"/>
</dbReference>
<keyword evidence="9" id="KW-0547">Nucleotide-binding</keyword>
<evidence type="ECO:0000256" key="11">
    <source>
        <dbReference type="ARBA" id="ARBA00022917"/>
    </source>
</evidence>
<keyword evidence="6" id="KW-0963">Cytoplasm</keyword>
<accession>H2ZBR2</accession>
<evidence type="ECO:0000313" key="20">
    <source>
        <dbReference type="Proteomes" id="UP000007875"/>
    </source>
</evidence>
<sequence length="935" mass="106210">KKKGKGNDSKQAQDAVNDGETPAPKGKKGRKRQDDDWEDDIKPNEKKKKDKKGKKSQAKSEPSEKVKAETPENDIEKSKTENADEEVSQSSKKKKKKGKQAEEEKPKKGKPNKAMLKVIQESLKKKKEEEERLQKEEEERIKKEEDAENARLHALEVIRLKKEKKKQDKKDRIIRLKQEGKYLTPTQREQQKRRQAYLESLKQQGITIPEKGSEEKSKKPRYEKKKKNKQVDEQKVDATDDNEKKEEEPVEESEPFEIVDVEDDDNEEEEEEEEEGWEAWDDVPEDVPKEEEYDDESESDEDESDSESDEEQEQETGLSSMEKVKLRMVKRKENFESNKSTSNLRSPVICVMGHVDTGKTKILDKIRHTNVQDGEAGGITQQIGATNIPVNAILDQTKMVKDRKNIQIPGLLVIDTPGHESFSNLRSRGSSNCDMAILVVDIMHGLEPQTIESINMLKKRKTPFIVALNKVDRLYEWKSQPKMDITNCIALQKKNVINELTEKVNGIIVQFAEQGLNVKLYYENEDTKHWISMVPTSAISGDGMGNLMALVVQFCQTVLLKRLMYSEQLQCNVLEVKAIQGLGTTIDVILTNGRLKYGDTIIVPGVEGPIVTHVKGLLMPEPMKELRVKNPYTKFNEVRAAQGIKIIAKDLDKAMAGASLLVANQEDEINICKAEIQAEINEALKAIKLQDRGVFVQASTLGSLEALLEFLKQSKIPYAGIGIGPVHKKDIMKASVMLEHDDQWAVILAFDVKVEREAQEIAENLGVRIFTADIIYHLFDAFMQHREDLKKQKQDEFRQVAVFPCKIRIAPNCVFKSRDPIIIGVQIEAGQLRVGTPICAQLATGEILPVGIVASMEFNHKPVDVARKPQEVCIKVEGTPGEAPKMVGRHFTEKDLLLSKVTRDSINALKDWFREDMTKNDWQLIIELKKLFEII</sequence>
<dbReference type="InterPro" id="IPR000795">
    <property type="entry name" value="T_Tr_GTP-bd_dom"/>
</dbReference>
<evidence type="ECO:0000256" key="5">
    <source>
        <dbReference type="ARBA" id="ARBA00013824"/>
    </source>
</evidence>
<name>H2ZBR2_CIOSA</name>
<evidence type="ECO:0000256" key="3">
    <source>
        <dbReference type="ARBA" id="ARBA00007733"/>
    </source>
</evidence>
<dbReference type="GO" id="GO:0005525">
    <property type="term" value="F:GTP binding"/>
    <property type="evidence" value="ECO:0007669"/>
    <property type="project" value="UniProtKB-KW"/>
</dbReference>
<dbReference type="SUPFAM" id="SSF52540">
    <property type="entry name" value="P-loop containing nucleoside triphosphate hydrolases"/>
    <property type="match status" value="1"/>
</dbReference>
<dbReference type="NCBIfam" id="NF003078">
    <property type="entry name" value="PRK04004.1"/>
    <property type="match status" value="1"/>
</dbReference>
<dbReference type="InterPro" id="IPR009000">
    <property type="entry name" value="Transl_B-barrel_sf"/>
</dbReference>
<keyword evidence="7" id="KW-0396">Initiation factor</keyword>
<evidence type="ECO:0000256" key="6">
    <source>
        <dbReference type="ARBA" id="ARBA00022490"/>
    </source>
</evidence>
<comment type="similarity">
    <text evidence="3">Belongs to the TRAFAC class translation factor GTPase superfamily. Classic translation factor GTPase family. IF-2 subfamily.</text>
</comment>
<evidence type="ECO:0000259" key="18">
    <source>
        <dbReference type="PROSITE" id="PS51722"/>
    </source>
</evidence>
<comment type="subunit">
    <text evidence="16">Interacts through its C-terminal domain (CTD) with the CTD of eIF1A (EIF1AX) or with the CTD of EIF5 (mutually exclusive) through a common binding site. Interacts with eIF1A (EIF1AX) from the location of the start codon by the 43S complex until the formation of the 80S complex. Interacts with ANXA5 in a calcium and phospholipid-dependent manner.</text>
</comment>
<dbReference type="STRING" id="51511.ENSCSAVP00000015027"/>
<dbReference type="Pfam" id="PF14578">
    <property type="entry name" value="GTP_EFTU_D4"/>
    <property type="match status" value="1"/>
</dbReference>
<dbReference type="SUPFAM" id="SSF50447">
    <property type="entry name" value="Translation proteins"/>
    <property type="match status" value="1"/>
</dbReference>
<dbReference type="GO" id="GO:0003924">
    <property type="term" value="F:GTPase activity"/>
    <property type="evidence" value="ECO:0007669"/>
    <property type="project" value="InterPro"/>
</dbReference>
<evidence type="ECO:0000256" key="4">
    <source>
        <dbReference type="ARBA" id="ARBA00011986"/>
    </source>
</evidence>
<dbReference type="Pfam" id="PF11987">
    <property type="entry name" value="IF-2"/>
    <property type="match status" value="1"/>
</dbReference>
<dbReference type="Ensembl" id="ENSCSAVT00000015201.1">
    <property type="protein sequence ID" value="ENSCSAVP00000015027.1"/>
    <property type="gene ID" value="ENSCSAVG00000008808.1"/>
</dbReference>
<feature type="domain" description="Tr-type G" evidence="18">
    <location>
        <begin position="344"/>
        <end position="559"/>
    </location>
</feature>
<evidence type="ECO:0000256" key="7">
    <source>
        <dbReference type="ARBA" id="ARBA00022540"/>
    </source>
</evidence>
<feature type="compositionally biased region" description="Basic residues" evidence="17">
    <location>
        <begin position="45"/>
        <end position="57"/>
    </location>
</feature>
<dbReference type="OMA" id="EFAVMLC"/>
<feature type="compositionally biased region" description="Basic and acidic residues" evidence="17">
    <location>
        <begin position="229"/>
        <end position="247"/>
    </location>
</feature>
<evidence type="ECO:0000256" key="12">
    <source>
        <dbReference type="ARBA" id="ARBA00023134"/>
    </source>
</evidence>
<reference evidence="19" key="2">
    <citation type="submission" date="2025-08" db="UniProtKB">
        <authorList>
            <consortium name="Ensembl"/>
        </authorList>
    </citation>
    <scope>IDENTIFICATION</scope>
</reference>
<dbReference type="Pfam" id="PF00009">
    <property type="entry name" value="GTP_EFTU"/>
    <property type="match status" value="1"/>
</dbReference>
<dbReference type="GO" id="GO:0005739">
    <property type="term" value="C:mitochondrion"/>
    <property type="evidence" value="ECO:0007669"/>
    <property type="project" value="TreeGrafter"/>
</dbReference>
<evidence type="ECO:0000256" key="14">
    <source>
        <dbReference type="ARBA" id="ARBA00051990"/>
    </source>
</evidence>
<evidence type="ECO:0000256" key="2">
    <source>
        <dbReference type="ARBA" id="ARBA00004496"/>
    </source>
</evidence>
<dbReference type="GO" id="GO:0003743">
    <property type="term" value="F:translation initiation factor activity"/>
    <property type="evidence" value="ECO:0007669"/>
    <property type="project" value="UniProtKB-KW"/>
</dbReference>
<evidence type="ECO:0000256" key="8">
    <source>
        <dbReference type="ARBA" id="ARBA00022723"/>
    </source>
</evidence>
<dbReference type="CDD" id="cd16266">
    <property type="entry name" value="IF2_aeIF5B_IV"/>
    <property type="match status" value="1"/>
</dbReference>
<feature type="compositionally biased region" description="Basic residues" evidence="17">
    <location>
        <begin position="218"/>
        <end position="228"/>
    </location>
</feature>
<evidence type="ECO:0000256" key="17">
    <source>
        <dbReference type="SAM" id="MobiDB-lite"/>
    </source>
</evidence>
<feature type="region of interest" description="Disordered" evidence="17">
    <location>
        <begin position="1"/>
        <end position="324"/>
    </location>
</feature>
<feature type="compositionally biased region" description="Basic and acidic residues" evidence="17">
    <location>
        <begin position="122"/>
        <end position="180"/>
    </location>
</feature>
<dbReference type="NCBIfam" id="TIGR00231">
    <property type="entry name" value="small_GTP"/>
    <property type="match status" value="1"/>
</dbReference>
<dbReference type="eggNOG" id="KOG1144">
    <property type="taxonomic scope" value="Eukaryota"/>
</dbReference>
<dbReference type="InterPro" id="IPR023115">
    <property type="entry name" value="TIF_IF2_dom3"/>
</dbReference>
<evidence type="ECO:0000256" key="16">
    <source>
        <dbReference type="ARBA" id="ARBA00061781"/>
    </source>
</evidence>
<dbReference type="FunFam" id="2.40.30.10:FF:000013">
    <property type="entry name" value="eukaryotic translation initiation factor 5B"/>
    <property type="match status" value="1"/>
</dbReference>
<dbReference type="PROSITE" id="PS51722">
    <property type="entry name" value="G_TR_2"/>
    <property type="match status" value="1"/>
</dbReference>
<keyword evidence="20" id="KW-1185">Reference proteome</keyword>
<dbReference type="Proteomes" id="UP000007875">
    <property type="component" value="Unassembled WGS sequence"/>
</dbReference>
<dbReference type="AlphaFoldDB" id="H2ZBR2"/>
<dbReference type="InterPro" id="IPR027417">
    <property type="entry name" value="P-loop_NTPase"/>
</dbReference>
<keyword evidence="12" id="KW-0342">GTP-binding</keyword>
<dbReference type="SUPFAM" id="SSF52156">
    <property type="entry name" value="Initiation factor IF2/eIF5b, domain 3"/>
    <property type="match status" value="1"/>
</dbReference>
<dbReference type="FunFam" id="3.40.50.300:FF:000112">
    <property type="entry name" value="Eukaryotic translation initiation factor 5B"/>
    <property type="match status" value="1"/>
</dbReference>
<dbReference type="GeneTree" id="ENSGT00940000163243"/>